<proteinExistence type="predicted"/>
<evidence type="ECO:0000313" key="3">
    <source>
        <dbReference type="Proteomes" id="UP000734854"/>
    </source>
</evidence>
<reference evidence="2 3" key="1">
    <citation type="submission" date="2020-08" db="EMBL/GenBank/DDBJ databases">
        <title>Plant Genome Project.</title>
        <authorList>
            <person name="Zhang R.-G."/>
        </authorList>
    </citation>
    <scope>NUCLEOTIDE SEQUENCE [LARGE SCALE GENOMIC DNA]</scope>
    <source>
        <tissue evidence="2">Rhizome</tissue>
    </source>
</reference>
<dbReference type="PANTHER" id="PTHR35131">
    <property type="entry name" value="EXPRESSED PROTEIN"/>
    <property type="match status" value="1"/>
</dbReference>
<accession>A0A8J5GTL0</accession>
<dbReference type="Proteomes" id="UP000734854">
    <property type="component" value="Unassembled WGS sequence"/>
</dbReference>
<sequence>MAAAPSPVEIGARGTIGALVSKEIAYFEMLNPGHHEPSSQKLDQVSTQVASTSGGSKQKSGSSREVKRRKKKKKSPASRGFLPSICSAVDAIDTSQSEKVTGISYRNLRTVG</sequence>
<keyword evidence="3" id="KW-1185">Reference proteome</keyword>
<dbReference type="EMBL" id="JACMSC010000007">
    <property type="protein sequence ID" value="KAG6514822.1"/>
    <property type="molecule type" value="Genomic_DNA"/>
</dbReference>
<dbReference type="OrthoDB" id="783264at2759"/>
<evidence type="ECO:0000256" key="1">
    <source>
        <dbReference type="SAM" id="MobiDB-lite"/>
    </source>
</evidence>
<protein>
    <submittedName>
        <fullName evidence="2">Uncharacterized protein</fullName>
    </submittedName>
</protein>
<comment type="caution">
    <text evidence="2">The sequence shown here is derived from an EMBL/GenBank/DDBJ whole genome shotgun (WGS) entry which is preliminary data.</text>
</comment>
<feature type="compositionally biased region" description="Polar residues" evidence="1">
    <location>
        <begin position="39"/>
        <end position="50"/>
    </location>
</feature>
<gene>
    <name evidence="2" type="ORF">ZIOFF_025195</name>
</gene>
<dbReference type="AlphaFoldDB" id="A0A8J5GTL0"/>
<name>A0A8J5GTL0_ZINOF</name>
<feature type="compositionally biased region" description="Low complexity" evidence="1">
    <location>
        <begin position="51"/>
        <end position="63"/>
    </location>
</feature>
<feature type="compositionally biased region" description="Basic residues" evidence="1">
    <location>
        <begin position="66"/>
        <end position="76"/>
    </location>
</feature>
<feature type="region of interest" description="Disordered" evidence="1">
    <location>
        <begin position="32"/>
        <end position="81"/>
    </location>
</feature>
<dbReference type="PANTHER" id="PTHR35131:SF1">
    <property type="entry name" value="EXPRESSED PROTEIN"/>
    <property type="match status" value="1"/>
</dbReference>
<organism evidence="2 3">
    <name type="scientific">Zingiber officinale</name>
    <name type="common">Ginger</name>
    <name type="synonym">Amomum zingiber</name>
    <dbReference type="NCBI Taxonomy" id="94328"/>
    <lineage>
        <taxon>Eukaryota</taxon>
        <taxon>Viridiplantae</taxon>
        <taxon>Streptophyta</taxon>
        <taxon>Embryophyta</taxon>
        <taxon>Tracheophyta</taxon>
        <taxon>Spermatophyta</taxon>
        <taxon>Magnoliopsida</taxon>
        <taxon>Liliopsida</taxon>
        <taxon>Zingiberales</taxon>
        <taxon>Zingiberaceae</taxon>
        <taxon>Zingiber</taxon>
    </lineage>
</organism>
<evidence type="ECO:0000313" key="2">
    <source>
        <dbReference type="EMBL" id="KAG6514822.1"/>
    </source>
</evidence>